<evidence type="ECO:0000256" key="1">
    <source>
        <dbReference type="SAM" id="Phobius"/>
    </source>
</evidence>
<accession>A0ABT0R3M2</accession>
<keyword evidence="1" id="KW-0472">Membrane</keyword>
<sequence>MPAEASAHDTAIIVAGRAFAVRRSARSVLLRVLVRKGALLLAGAMLVGAGAFLLCRPIGQTPLDGIVSEMLGGGKLHQVLAYIGSAAAGIMCAAAGLFIALDALVDLLGSADRYDPAVNRVRARTRGIIAEISLEGIDDFDRTLRDRMREDLRRR</sequence>
<dbReference type="EMBL" id="JAKNCJ010000012">
    <property type="protein sequence ID" value="MCL6424370.1"/>
    <property type="molecule type" value="Genomic_DNA"/>
</dbReference>
<dbReference type="Proteomes" id="UP001203761">
    <property type="component" value="Unassembled WGS sequence"/>
</dbReference>
<gene>
    <name evidence="2" type="ORF">Bequi_13450</name>
</gene>
<comment type="caution">
    <text evidence="2">The sequence shown here is derived from an EMBL/GenBank/DDBJ whole genome shotgun (WGS) entry which is preliminary data.</text>
</comment>
<name>A0ABT0R3M2_9MICO</name>
<proteinExistence type="predicted"/>
<evidence type="ECO:0008006" key="4">
    <source>
        <dbReference type="Google" id="ProtNLM"/>
    </source>
</evidence>
<evidence type="ECO:0000313" key="2">
    <source>
        <dbReference type="EMBL" id="MCL6424370.1"/>
    </source>
</evidence>
<dbReference type="RefSeq" id="WP_249738450.1">
    <property type="nucleotide sequence ID" value="NZ_JAKNCJ010000012.1"/>
</dbReference>
<organism evidence="2 3">
    <name type="scientific">Brachybacterium equifaecis</name>
    <dbReference type="NCBI Taxonomy" id="2910770"/>
    <lineage>
        <taxon>Bacteria</taxon>
        <taxon>Bacillati</taxon>
        <taxon>Actinomycetota</taxon>
        <taxon>Actinomycetes</taxon>
        <taxon>Micrococcales</taxon>
        <taxon>Dermabacteraceae</taxon>
        <taxon>Brachybacterium</taxon>
    </lineage>
</organism>
<keyword evidence="1" id="KW-1133">Transmembrane helix</keyword>
<feature type="transmembrane region" description="Helical" evidence="1">
    <location>
        <begin position="38"/>
        <end position="59"/>
    </location>
</feature>
<protein>
    <recommendedName>
        <fullName evidence="4">MotA/TolQ/ExbB proton channel domain-containing protein</fullName>
    </recommendedName>
</protein>
<keyword evidence="3" id="KW-1185">Reference proteome</keyword>
<evidence type="ECO:0000313" key="3">
    <source>
        <dbReference type="Proteomes" id="UP001203761"/>
    </source>
</evidence>
<feature type="transmembrane region" description="Helical" evidence="1">
    <location>
        <begin position="79"/>
        <end position="105"/>
    </location>
</feature>
<reference evidence="2" key="1">
    <citation type="submission" date="2022-02" db="EMBL/GenBank/DDBJ databases">
        <authorList>
            <person name="Lee M."/>
            <person name="Kim S.-J."/>
            <person name="Jung M.-Y."/>
        </authorList>
    </citation>
    <scope>NUCLEOTIDE SEQUENCE</scope>
    <source>
        <strain evidence="2">JHP9</strain>
    </source>
</reference>
<keyword evidence="1" id="KW-0812">Transmembrane</keyword>